<name>A0A6N6MMG2_9HYPH</name>
<evidence type="ECO:0000313" key="8">
    <source>
        <dbReference type="Proteomes" id="UP000441523"/>
    </source>
</evidence>
<keyword evidence="8" id="KW-1185">Reference proteome</keyword>
<evidence type="ECO:0000313" key="7">
    <source>
        <dbReference type="EMBL" id="KAB1069493.1"/>
    </source>
</evidence>
<organism evidence="7 8">
    <name type="scientific">Methylobacterium planeticum</name>
    <dbReference type="NCBI Taxonomy" id="2615211"/>
    <lineage>
        <taxon>Bacteria</taxon>
        <taxon>Pseudomonadati</taxon>
        <taxon>Pseudomonadota</taxon>
        <taxon>Alphaproteobacteria</taxon>
        <taxon>Hyphomicrobiales</taxon>
        <taxon>Methylobacteriaceae</taxon>
        <taxon>Methylobacterium</taxon>
    </lineage>
</organism>
<dbReference type="InterPro" id="IPR015869">
    <property type="entry name" value="Transcrpt_antiterm_NusG_bac_CS"/>
</dbReference>
<gene>
    <name evidence="7" type="ORF">F6X51_25410</name>
</gene>
<evidence type="ECO:0000256" key="1">
    <source>
        <dbReference type="ARBA" id="ARBA00022472"/>
    </source>
</evidence>
<dbReference type="EMBL" id="VZZJ01000039">
    <property type="protein sequence ID" value="KAB1069493.1"/>
    <property type="molecule type" value="Genomic_DNA"/>
</dbReference>
<dbReference type="PANTHER" id="PTHR30265">
    <property type="entry name" value="RHO-INTERACTING TRANSCRIPTION TERMINATION FACTOR NUSG"/>
    <property type="match status" value="1"/>
</dbReference>
<keyword evidence="3" id="KW-0805">Transcription regulation</keyword>
<feature type="domain" description="KOW" evidence="6">
    <location>
        <begin position="57"/>
        <end position="84"/>
    </location>
</feature>
<dbReference type="PROSITE" id="PS01014">
    <property type="entry name" value="NUSG"/>
    <property type="match status" value="1"/>
</dbReference>
<reference evidence="7 8" key="1">
    <citation type="submission" date="2019-09" db="EMBL/GenBank/DDBJ databases">
        <title>YIM 132548 draft genome.</title>
        <authorList>
            <person name="Jiang L."/>
        </authorList>
    </citation>
    <scope>NUCLEOTIDE SEQUENCE [LARGE SCALE GENOMIC DNA]</scope>
    <source>
        <strain evidence="7 8">YIM 132548</strain>
    </source>
</reference>
<dbReference type="Pfam" id="PF00467">
    <property type="entry name" value="KOW"/>
    <property type="match status" value="1"/>
</dbReference>
<feature type="non-terminal residue" evidence="7">
    <location>
        <position position="1"/>
    </location>
</feature>
<keyword evidence="2" id="KW-0889">Transcription antitermination</keyword>
<dbReference type="InterPro" id="IPR043425">
    <property type="entry name" value="NusG-like"/>
</dbReference>
<sequence length="112" mass="12153">LGGPFGRRSPRKRGPYSTPNHTQEREDAAATSYRQFLAKQAEASAEAARERKARGLGYEVGEVVRVAKGPFASFNGTVVGIDDERQRMLAEVSLFGRATPIELGFADVQKAA</sequence>
<proteinExistence type="predicted"/>
<feature type="region of interest" description="Disordered" evidence="5">
    <location>
        <begin position="1"/>
        <end position="29"/>
    </location>
</feature>
<protein>
    <recommendedName>
        <fullName evidence="6">KOW domain-containing protein</fullName>
    </recommendedName>
</protein>
<dbReference type="InterPro" id="IPR001062">
    <property type="entry name" value="Transcrpt_antiterm_NusG"/>
</dbReference>
<evidence type="ECO:0000259" key="6">
    <source>
        <dbReference type="SMART" id="SM00739"/>
    </source>
</evidence>
<dbReference type="SMART" id="SM00739">
    <property type="entry name" value="KOW"/>
    <property type="match status" value="1"/>
</dbReference>
<dbReference type="PANTHER" id="PTHR30265:SF2">
    <property type="entry name" value="TRANSCRIPTION TERMINATION_ANTITERMINATION PROTEIN NUSG"/>
    <property type="match status" value="1"/>
</dbReference>
<evidence type="ECO:0000256" key="5">
    <source>
        <dbReference type="SAM" id="MobiDB-lite"/>
    </source>
</evidence>
<dbReference type="Proteomes" id="UP000441523">
    <property type="component" value="Unassembled WGS sequence"/>
</dbReference>
<evidence type="ECO:0000256" key="2">
    <source>
        <dbReference type="ARBA" id="ARBA00022814"/>
    </source>
</evidence>
<dbReference type="GO" id="GO:0032784">
    <property type="term" value="P:regulation of DNA-templated transcription elongation"/>
    <property type="evidence" value="ECO:0007669"/>
    <property type="project" value="InterPro"/>
</dbReference>
<dbReference type="AlphaFoldDB" id="A0A6N6MMG2"/>
<comment type="caution">
    <text evidence="7">The sequence shown here is derived from an EMBL/GenBank/DDBJ whole genome shotgun (WGS) entry which is preliminary data.</text>
</comment>
<keyword evidence="1" id="KW-0806">Transcription termination</keyword>
<keyword evidence="4" id="KW-0804">Transcription</keyword>
<dbReference type="InterPro" id="IPR014722">
    <property type="entry name" value="Rib_uL2_dom2"/>
</dbReference>
<dbReference type="SUPFAM" id="SSF50104">
    <property type="entry name" value="Translation proteins SH3-like domain"/>
    <property type="match status" value="1"/>
</dbReference>
<evidence type="ECO:0000256" key="3">
    <source>
        <dbReference type="ARBA" id="ARBA00023015"/>
    </source>
</evidence>
<dbReference type="InterPro" id="IPR008991">
    <property type="entry name" value="Translation_prot_SH3-like_sf"/>
</dbReference>
<dbReference type="GO" id="GO:0005829">
    <property type="term" value="C:cytosol"/>
    <property type="evidence" value="ECO:0007669"/>
    <property type="project" value="TreeGrafter"/>
</dbReference>
<evidence type="ECO:0000256" key="4">
    <source>
        <dbReference type="ARBA" id="ARBA00023163"/>
    </source>
</evidence>
<dbReference type="GO" id="GO:0006353">
    <property type="term" value="P:DNA-templated transcription termination"/>
    <property type="evidence" value="ECO:0007669"/>
    <property type="project" value="UniProtKB-KW"/>
</dbReference>
<dbReference type="CDD" id="cd06091">
    <property type="entry name" value="KOW_NusG"/>
    <property type="match status" value="1"/>
</dbReference>
<dbReference type="RefSeq" id="WP_191970268.1">
    <property type="nucleotide sequence ID" value="NZ_VZZJ01000039.1"/>
</dbReference>
<dbReference type="GO" id="GO:0031564">
    <property type="term" value="P:transcription antitermination"/>
    <property type="evidence" value="ECO:0007669"/>
    <property type="project" value="UniProtKB-KW"/>
</dbReference>
<dbReference type="InterPro" id="IPR005824">
    <property type="entry name" value="KOW"/>
</dbReference>
<dbReference type="PRINTS" id="PR00338">
    <property type="entry name" value="NUSGTNSCPFCT"/>
</dbReference>
<dbReference type="Gene3D" id="2.30.30.30">
    <property type="match status" value="1"/>
</dbReference>
<accession>A0A6N6MMG2</accession>